<dbReference type="Pfam" id="PF25371">
    <property type="entry name" value="DUF7884"/>
    <property type="match status" value="1"/>
</dbReference>
<sequence>MWNRLLDRMLRSLMREGTAIIHMPDGSVNRYGDGTGRPVTIRLLDPALPRKILSSFDLAIGEAYMDGRLTIDDDDLYGFLTLGIRNAAIAHRQYSLLDRFRRLLRRVETFNPIGRARANVAHHYDLSEELYSLFLDADRQYSCAYFRSADDTLEQAQIQKKAHIARKLLLRPGMRVLDIGCGWGGMALTLARDYGARVVGVTLSQEQHKVATERARAAGLDGQVEFRLTDYRNVAEKFDRVVSVGMFEHVGLPHYREYFRHVNNFLTDDGVALIHTIGRTDPPGTTSRWVTKYIFPGGSIPAMSETMAAIEKENLYTTDVEVWRLHYAETLQHWHERFMVNIDRVREIYDERFCRMWRFYLVGSELTFRYNHQCVFQFQVARRQEAVPITRDYLYGANAPALPVPNPPLEQHGP</sequence>
<keyword evidence="8" id="KW-1185">Reference proteome</keyword>
<dbReference type="EMBL" id="JGYG01000002">
    <property type="protein sequence ID" value="KFI31312.1"/>
    <property type="molecule type" value="Genomic_DNA"/>
</dbReference>
<dbReference type="OrthoDB" id="9782855at2"/>
<evidence type="ECO:0000256" key="3">
    <source>
        <dbReference type="ARBA" id="ARBA00022679"/>
    </source>
</evidence>
<evidence type="ECO:0000256" key="2">
    <source>
        <dbReference type="ARBA" id="ARBA00022603"/>
    </source>
</evidence>
<dbReference type="SUPFAM" id="SSF53335">
    <property type="entry name" value="S-adenosyl-L-methionine-dependent methyltransferases"/>
    <property type="match status" value="1"/>
</dbReference>
<keyword evidence="3" id="KW-0808">Transferase</keyword>
<feature type="domain" description="DUF7884" evidence="6">
    <location>
        <begin position="18"/>
        <end position="72"/>
    </location>
</feature>
<keyword evidence="2" id="KW-0489">Methyltransferase</keyword>
<dbReference type="STRING" id="195105.CN97_09810"/>
<comment type="similarity">
    <text evidence="1">Belongs to the CFA/CMAS family.</text>
</comment>
<dbReference type="PANTHER" id="PTHR43667:SF1">
    <property type="entry name" value="CYCLOPROPANE-FATTY-ACYL-PHOSPHOLIPID SYNTHASE"/>
    <property type="match status" value="1"/>
</dbReference>
<dbReference type="GO" id="GO:0008610">
    <property type="term" value="P:lipid biosynthetic process"/>
    <property type="evidence" value="ECO:0007669"/>
    <property type="project" value="InterPro"/>
</dbReference>
<comment type="caution">
    <text evidence="7">The sequence shown here is derived from an EMBL/GenBank/DDBJ whole genome shotgun (WGS) entry which is preliminary data.</text>
</comment>
<dbReference type="PANTHER" id="PTHR43667">
    <property type="entry name" value="CYCLOPROPANE-FATTY-ACYL-PHOSPHOLIPID SYNTHASE"/>
    <property type="match status" value="1"/>
</dbReference>
<organism evidence="7 8">
    <name type="scientific">Haematobacter massiliensis</name>
    <dbReference type="NCBI Taxonomy" id="195105"/>
    <lineage>
        <taxon>Bacteria</taxon>
        <taxon>Pseudomonadati</taxon>
        <taxon>Pseudomonadota</taxon>
        <taxon>Alphaproteobacteria</taxon>
        <taxon>Rhodobacterales</taxon>
        <taxon>Paracoccaceae</taxon>
        <taxon>Haematobacter</taxon>
    </lineage>
</organism>
<dbReference type="eggNOG" id="COG2230">
    <property type="taxonomic scope" value="Bacteria"/>
</dbReference>
<keyword evidence="5" id="KW-0443">Lipid metabolism</keyword>
<proteinExistence type="inferred from homology"/>
<dbReference type="AlphaFoldDB" id="A0A086YAL2"/>
<dbReference type="PIRSF" id="PIRSF003085">
    <property type="entry name" value="CMAS"/>
    <property type="match status" value="1"/>
</dbReference>
<dbReference type="CDD" id="cd02440">
    <property type="entry name" value="AdoMet_MTases"/>
    <property type="match status" value="1"/>
</dbReference>
<evidence type="ECO:0000259" key="6">
    <source>
        <dbReference type="Pfam" id="PF25371"/>
    </source>
</evidence>
<dbReference type="RefSeq" id="WP_051910953.1">
    <property type="nucleotide sequence ID" value="NZ_CAMIFG010000031.1"/>
</dbReference>
<evidence type="ECO:0000256" key="5">
    <source>
        <dbReference type="ARBA" id="ARBA00023098"/>
    </source>
</evidence>
<dbReference type="GO" id="GO:0008168">
    <property type="term" value="F:methyltransferase activity"/>
    <property type="evidence" value="ECO:0007669"/>
    <property type="project" value="UniProtKB-KW"/>
</dbReference>
<evidence type="ECO:0000313" key="8">
    <source>
        <dbReference type="Proteomes" id="UP000028826"/>
    </source>
</evidence>
<name>A0A086YAL2_9RHOB</name>
<dbReference type="InterPro" id="IPR029063">
    <property type="entry name" value="SAM-dependent_MTases_sf"/>
</dbReference>
<dbReference type="InterPro" id="IPR057206">
    <property type="entry name" value="DUF7884"/>
</dbReference>
<dbReference type="Pfam" id="PF02353">
    <property type="entry name" value="CMAS"/>
    <property type="match status" value="1"/>
</dbReference>
<evidence type="ECO:0000256" key="1">
    <source>
        <dbReference type="ARBA" id="ARBA00010815"/>
    </source>
</evidence>
<dbReference type="InterPro" id="IPR050723">
    <property type="entry name" value="CFA/CMAS"/>
</dbReference>
<dbReference type="Proteomes" id="UP000028826">
    <property type="component" value="Unassembled WGS sequence"/>
</dbReference>
<accession>A0A086YAL2</accession>
<keyword evidence="4" id="KW-0949">S-adenosyl-L-methionine</keyword>
<evidence type="ECO:0000256" key="4">
    <source>
        <dbReference type="ARBA" id="ARBA00022691"/>
    </source>
</evidence>
<dbReference type="Gene3D" id="3.40.50.150">
    <property type="entry name" value="Vaccinia Virus protein VP39"/>
    <property type="match status" value="1"/>
</dbReference>
<gene>
    <name evidence="7" type="ORF">CN97_09810</name>
</gene>
<evidence type="ECO:0000313" key="7">
    <source>
        <dbReference type="EMBL" id="KFI31312.1"/>
    </source>
</evidence>
<dbReference type="InterPro" id="IPR003333">
    <property type="entry name" value="CMAS"/>
</dbReference>
<reference evidence="7 8" key="1">
    <citation type="submission" date="2014-03" db="EMBL/GenBank/DDBJ databases">
        <title>Genome of Haematobacter massiliensis CCUG 47968.</title>
        <authorList>
            <person name="Wang D."/>
            <person name="Wang G."/>
        </authorList>
    </citation>
    <scope>NUCLEOTIDE SEQUENCE [LARGE SCALE GENOMIC DNA]</scope>
    <source>
        <strain evidence="7 8">CCUG 47968</strain>
    </source>
</reference>
<dbReference type="GO" id="GO:0032259">
    <property type="term" value="P:methylation"/>
    <property type="evidence" value="ECO:0007669"/>
    <property type="project" value="UniProtKB-KW"/>
</dbReference>
<protein>
    <submittedName>
        <fullName evidence="7">Cyclopropane-fatty-acyl-phospholipid synthase</fullName>
    </submittedName>
</protein>